<evidence type="ECO:0000313" key="4">
    <source>
        <dbReference type="Proteomes" id="UP000053989"/>
    </source>
</evidence>
<sequence>MGMISLLASPNSLLYLSFVLVQVKVYVNSALLALNQRQYLRKHGPQQEAAPGELATAQENSKTPTQDV</sequence>
<dbReference type="OrthoDB" id="2671071at2759"/>
<evidence type="ECO:0000256" key="2">
    <source>
        <dbReference type="SAM" id="Phobius"/>
    </source>
</evidence>
<evidence type="ECO:0000313" key="3">
    <source>
        <dbReference type="EMBL" id="KIM64700.1"/>
    </source>
</evidence>
<feature type="region of interest" description="Disordered" evidence="1">
    <location>
        <begin position="42"/>
        <end position="68"/>
    </location>
</feature>
<dbReference type="InParanoid" id="A0A0C3DVV5"/>
<keyword evidence="2" id="KW-1133">Transmembrane helix</keyword>
<keyword evidence="2" id="KW-0472">Membrane</keyword>
<keyword evidence="4" id="KW-1185">Reference proteome</keyword>
<reference evidence="3 4" key="1">
    <citation type="submission" date="2014-04" db="EMBL/GenBank/DDBJ databases">
        <authorList>
            <consortium name="DOE Joint Genome Institute"/>
            <person name="Kuo A."/>
            <person name="Kohler A."/>
            <person name="Nagy L.G."/>
            <person name="Floudas D."/>
            <person name="Copeland A."/>
            <person name="Barry K.W."/>
            <person name="Cichocki N."/>
            <person name="Veneault-Fourrey C."/>
            <person name="LaButti K."/>
            <person name="Lindquist E.A."/>
            <person name="Lipzen A."/>
            <person name="Lundell T."/>
            <person name="Morin E."/>
            <person name="Murat C."/>
            <person name="Sun H."/>
            <person name="Tunlid A."/>
            <person name="Henrissat B."/>
            <person name="Grigoriev I.V."/>
            <person name="Hibbett D.S."/>
            <person name="Martin F."/>
            <person name="Nordberg H.P."/>
            <person name="Cantor M.N."/>
            <person name="Hua S.X."/>
        </authorList>
    </citation>
    <scope>NUCLEOTIDE SEQUENCE [LARGE SCALE GENOMIC DNA]</scope>
    <source>
        <strain evidence="3 4">Foug A</strain>
    </source>
</reference>
<reference evidence="4" key="2">
    <citation type="submission" date="2015-01" db="EMBL/GenBank/DDBJ databases">
        <title>Evolutionary Origins and Diversification of the Mycorrhizal Mutualists.</title>
        <authorList>
            <consortium name="DOE Joint Genome Institute"/>
            <consortium name="Mycorrhizal Genomics Consortium"/>
            <person name="Kohler A."/>
            <person name="Kuo A."/>
            <person name="Nagy L.G."/>
            <person name="Floudas D."/>
            <person name="Copeland A."/>
            <person name="Barry K.W."/>
            <person name="Cichocki N."/>
            <person name="Veneault-Fourrey C."/>
            <person name="LaButti K."/>
            <person name="Lindquist E.A."/>
            <person name="Lipzen A."/>
            <person name="Lundell T."/>
            <person name="Morin E."/>
            <person name="Murat C."/>
            <person name="Riley R."/>
            <person name="Ohm R."/>
            <person name="Sun H."/>
            <person name="Tunlid A."/>
            <person name="Henrissat B."/>
            <person name="Grigoriev I.V."/>
            <person name="Hibbett D.S."/>
            <person name="Martin F."/>
        </authorList>
    </citation>
    <scope>NUCLEOTIDE SEQUENCE [LARGE SCALE GENOMIC DNA]</scope>
    <source>
        <strain evidence="4">Foug A</strain>
    </source>
</reference>
<feature type="transmembrane region" description="Helical" evidence="2">
    <location>
        <begin position="12"/>
        <end position="34"/>
    </location>
</feature>
<feature type="compositionally biased region" description="Polar residues" evidence="1">
    <location>
        <begin position="57"/>
        <end position="68"/>
    </location>
</feature>
<dbReference type="HOGENOM" id="CLU_2801116_0_0_1"/>
<accession>A0A0C3DVV5</accession>
<proteinExistence type="predicted"/>
<organism evidence="3 4">
    <name type="scientific">Scleroderma citrinum Foug A</name>
    <dbReference type="NCBI Taxonomy" id="1036808"/>
    <lineage>
        <taxon>Eukaryota</taxon>
        <taxon>Fungi</taxon>
        <taxon>Dikarya</taxon>
        <taxon>Basidiomycota</taxon>
        <taxon>Agaricomycotina</taxon>
        <taxon>Agaricomycetes</taxon>
        <taxon>Agaricomycetidae</taxon>
        <taxon>Boletales</taxon>
        <taxon>Sclerodermatineae</taxon>
        <taxon>Sclerodermataceae</taxon>
        <taxon>Scleroderma</taxon>
    </lineage>
</organism>
<gene>
    <name evidence="3" type="ORF">SCLCIDRAFT_1213216</name>
</gene>
<dbReference type="AlphaFoldDB" id="A0A0C3DVV5"/>
<keyword evidence="2" id="KW-0812">Transmembrane</keyword>
<dbReference type="Proteomes" id="UP000053989">
    <property type="component" value="Unassembled WGS sequence"/>
</dbReference>
<name>A0A0C3DVV5_9AGAM</name>
<protein>
    <submittedName>
        <fullName evidence="3">Uncharacterized protein</fullName>
    </submittedName>
</protein>
<dbReference type="EMBL" id="KN822027">
    <property type="protein sequence ID" value="KIM64700.1"/>
    <property type="molecule type" value="Genomic_DNA"/>
</dbReference>
<evidence type="ECO:0000256" key="1">
    <source>
        <dbReference type="SAM" id="MobiDB-lite"/>
    </source>
</evidence>
<feature type="non-terminal residue" evidence="3">
    <location>
        <position position="68"/>
    </location>
</feature>